<protein>
    <submittedName>
        <fullName evidence="3">Uncharacterized protein LOC108991434</fullName>
    </submittedName>
</protein>
<proteinExistence type="predicted"/>
<feature type="region of interest" description="Disordered" evidence="1">
    <location>
        <begin position="54"/>
        <end position="73"/>
    </location>
</feature>
<dbReference type="GeneID" id="108991434"/>
<evidence type="ECO:0000256" key="1">
    <source>
        <dbReference type="SAM" id="MobiDB-lite"/>
    </source>
</evidence>
<keyword evidence="2" id="KW-1185">Reference proteome</keyword>
<sequence length="280" mass="32377">MPTTTRSQHSQRERMQSETVEARFNQQNEVIQKLMVDMVTLRRENTVLRRNFEETEADQQSHHSRDHPQPNPVTVEEERHKINLQIQMEVAKQMGQPTTVDQLLTYVGLPYSTGILAVPIPPRFKVPQMEAYDGNKDSLEHLETFKAHMTLHGYPSEVACRAFPLTLRGAARVWFVFLQLGTVDNFDKLARRFLTQFMASQTRRKPAAYLLTIKQKGDASLKSYIFRFNKERMTTDDQDENITLAALLGGVWPRSSFMAEIAKKTPSTLREFMGRTHSRH</sequence>
<evidence type="ECO:0000313" key="3">
    <source>
        <dbReference type="RefSeq" id="XP_018821219.1"/>
    </source>
</evidence>
<dbReference type="Gramene" id="Jr13_19900_p1">
    <property type="protein sequence ID" value="cds.Jr13_19900_p1"/>
    <property type="gene ID" value="Jr13_19900"/>
</dbReference>
<dbReference type="InterPro" id="IPR005162">
    <property type="entry name" value="Retrotrans_gag_dom"/>
</dbReference>
<dbReference type="RefSeq" id="XP_018821219.1">
    <property type="nucleotide sequence ID" value="XM_018965674.1"/>
</dbReference>
<dbReference type="PANTHER" id="PTHR33223">
    <property type="entry name" value="CCHC-TYPE DOMAIN-CONTAINING PROTEIN"/>
    <property type="match status" value="1"/>
</dbReference>
<gene>
    <name evidence="3" type="primary">LOC108991434</name>
</gene>
<dbReference type="AlphaFoldDB" id="A0A2I4EP95"/>
<evidence type="ECO:0000313" key="2">
    <source>
        <dbReference type="Proteomes" id="UP000235220"/>
    </source>
</evidence>
<dbReference type="Pfam" id="PF03732">
    <property type="entry name" value="Retrotrans_gag"/>
    <property type="match status" value="1"/>
</dbReference>
<dbReference type="KEGG" id="jre:108991434"/>
<dbReference type="Proteomes" id="UP000235220">
    <property type="component" value="Chromosome 13"/>
</dbReference>
<feature type="compositionally biased region" description="Basic and acidic residues" evidence="1">
    <location>
        <begin position="54"/>
        <end position="68"/>
    </location>
</feature>
<organism evidence="2 3">
    <name type="scientific">Juglans regia</name>
    <name type="common">English walnut</name>
    <dbReference type="NCBI Taxonomy" id="51240"/>
    <lineage>
        <taxon>Eukaryota</taxon>
        <taxon>Viridiplantae</taxon>
        <taxon>Streptophyta</taxon>
        <taxon>Embryophyta</taxon>
        <taxon>Tracheophyta</taxon>
        <taxon>Spermatophyta</taxon>
        <taxon>Magnoliopsida</taxon>
        <taxon>eudicotyledons</taxon>
        <taxon>Gunneridae</taxon>
        <taxon>Pentapetalae</taxon>
        <taxon>rosids</taxon>
        <taxon>fabids</taxon>
        <taxon>Fagales</taxon>
        <taxon>Juglandaceae</taxon>
        <taxon>Juglans</taxon>
    </lineage>
</organism>
<dbReference type="PANTHER" id="PTHR33223:SF10">
    <property type="entry name" value="AMINOTRANSFERASE-LIKE PLANT MOBILE DOMAIN-CONTAINING PROTEIN"/>
    <property type="match status" value="1"/>
</dbReference>
<reference evidence="3" key="1">
    <citation type="submission" date="2025-08" db="UniProtKB">
        <authorList>
            <consortium name="RefSeq"/>
        </authorList>
    </citation>
    <scope>IDENTIFICATION</scope>
    <source>
        <tissue evidence="3">Leaves</tissue>
    </source>
</reference>
<dbReference type="OrthoDB" id="1750196at2759"/>
<accession>A0A2I4EP95</accession>
<name>A0A2I4EP95_JUGRE</name>